<organism evidence="8">
    <name type="scientific">Ignavibacterium album</name>
    <dbReference type="NCBI Taxonomy" id="591197"/>
    <lineage>
        <taxon>Bacteria</taxon>
        <taxon>Pseudomonadati</taxon>
        <taxon>Ignavibacteriota</taxon>
        <taxon>Ignavibacteria</taxon>
        <taxon>Ignavibacteriales</taxon>
        <taxon>Ignavibacteriaceae</taxon>
        <taxon>Ignavibacterium</taxon>
    </lineage>
</organism>
<feature type="transmembrane region" description="Helical" evidence="7">
    <location>
        <begin position="463"/>
        <end position="483"/>
    </location>
</feature>
<feature type="transmembrane region" description="Helical" evidence="7">
    <location>
        <begin position="6"/>
        <end position="27"/>
    </location>
</feature>
<feature type="transmembrane region" description="Helical" evidence="7">
    <location>
        <begin position="153"/>
        <end position="175"/>
    </location>
</feature>
<feature type="transmembrane region" description="Helical" evidence="7">
    <location>
        <begin position="269"/>
        <end position="295"/>
    </location>
</feature>
<evidence type="ECO:0000256" key="2">
    <source>
        <dbReference type="ARBA" id="ARBA00006434"/>
    </source>
</evidence>
<feature type="transmembrane region" description="Helical" evidence="7">
    <location>
        <begin position="230"/>
        <end position="248"/>
    </location>
</feature>
<evidence type="ECO:0000256" key="6">
    <source>
        <dbReference type="RuleBase" id="RU362091"/>
    </source>
</evidence>
<proteinExistence type="inferred from homology"/>
<sequence length="541" mass="59559">MEIFSYIDALILVVYLIIVLSLGFYYSRRNEDNYVDYFLAGRNIGWAAVGISIFATNISSEHFIGLAGAGSLRGLAVGQFELMAIFTLIFLGWFLAPVYFKSNVVTVPEFLELRFDRRIRKFFAAFSIVIYIFTKILVSLFAAGLLFYNIFGLNIYASSILIVLITGLYSVTGGAKAVIKTQTFQGIVLIVGAVILSVAGFIAVGGFSGLYAKLPSDFFTMFKAASDPDYPWTGIIFGAPIIAFWYWCTDQYIVQRLLSAKSVNDARKGTLLAAFLKLLPIFILVLPGLFAAVLFPESKGDSAYSALIYSDILPLGLKGLVVAGLLAAIMSSLSGAFNSISVLFTNDYYKIRYPEASERKLVLVGRLATTAAVVGAILIVPLVKVISSQIYLFLQSVQSFVSPPITAVFIFGLFSKKLTAKTAIITLIVGETIGIGRLVLQILQNNSFELHPFFNWILSVNFLHFSIFLFVLSVSLILVMNFMRQTEKDSVVMNLNELVVENVTELTSGIVAIKQTKKMNSSLVMSVVILVIIIGLWSLWN</sequence>
<dbReference type="PROSITE" id="PS50283">
    <property type="entry name" value="NA_SOLUT_SYMP_3"/>
    <property type="match status" value="1"/>
</dbReference>
<accession>A0A7V3E5W9</accession>
<keyword evidence="5 7" id="KW-0472">Membrane</keyword>
<dbReference type="AlphaFoldDB" id="A0A7V3E5W9"/>
<evidence type="ECO:0000256" key="5">
    <source>
        <dbReference type="ARBA" id="ARBA00023136"/>
    </source>
</evidence>
<dbReference type="GO" id="GO:0005412">
    <property type="term" value="F:D-glucose:sodium symporter activity"/>
    <property type="evidence" value="ECO:0007669"/>
    <property type="project" value="TreeGrafter"/>
</dbReference>
<reference evidence="8" key="1">
    <citation type="journal article" date="2020" name="mSystems">
        <title>Genome- and Community-Level Interaction Insights into Carbon Utilization and Element Cycling Functions of Hydrothermarchaeota in Hydrothermal Sediment.</title>
        <authorList>
            <person name="Zhou Z."/>
            <person name="Liu Y."/>
            <person name="Xu W."/>
            <person name="Pan J."/>
            <person name="Luo Z.H."/>
            <person name="Li M."/>
        </authorList>
    </citation>
    <scope>NUCLEOTIDE SEQUENCE [LARGE SCALE GENOMIC DNA]</scope>
    <source>
        <strain evidence="8">SpSt-479</strain>
    </source>
</reference>
<dbReference type="InterPro" id="IPR001734">
    <property type="entry name" value="Na/solute_symporter"/>
</dbReference>
<feature type="transmembrane region" description="Helical" evidence="7">
    <location>
        <begin position="315"/>
        <end position="340"/>
    </location>
</feature>
<name>A0A7V3E5W9_9BACT</name>
<gene>
    <name evidence="8" type="ORF">ENS31_02340</name>
</gene>
<evidence type="ECO:0000256" key="3">
    <source>
        <dbReference type="ARBA" id="ARBA00022692"/>
    </source>
</evidence>
<dbReference type="InterPro" id="IPR038377">
    <property type="entry name" value="Na/Glc_symporter_sf"/>
</dbReference>
<dbReference type="Gene3D" id="1.20.1730.10">
    <property type="entry name" value="Sodium/glucose cotransporter"/>
    <property type="match status" value="1"/>
</dbReference>
<feature type="transmembrane region" description="Helical" evidence="7">
    <location>
        <begin position="187"/>
        <end position="210"/>
    </location>
</feature>
<feature type="transmembrane region" description="Helical" evidence="7">
    <location>
        <begin position="389"/>
        <end position="411"/>
    </location>
</feature>
<keyword evidence="3 7" id="KW-0812">Transmembrane</keyword>
<evidence type="ECO:0000256" key="7">
    <source>
        <dbReference type="SAM" id="Phobius"/>
    </source>
</evidence>
<dbReference type="PANTHER" id="PTHR11819:SF195">
    <property type="entry name" value="SODIUM_GLUCOSE COTRANSPORTER 4"/>
    <property type="match status" value="1"/>
</dbReference>
<comment type="similarity">
    <text evidence="2 6">Belongs to the sodium:solute symporter (SSF) (TC 2.A.21) family.</text>
</comment>
<feature type="transmembrane region" description="Helical" evidence="7">
    <location>
        <begin position="423"/>
        <end position="443"/>
    </location>
</feature>
<feature type="transmembrane region" description="Helical" evidence="7">
    <location>
        <begin position="80"/>
        <end position="100"/>
    </location>
</feature>
<comment type="subcellular location">
    <subcellularLocation>
        <location evidence="1">Membrane</location>
        <topology evidence="1">Multi-pass membrane protein</topology>
    </subcellularLocation>
</comment>
<evidence type="ECO:0000313" key="8">
    <source>
        <dbReference type="EMBL" id="HFI90350.1"/>
    </source>
</evidence>
<dbReference type="CDD" id="cd10329">
    <property type="entry name" value="SLC5sbd_SGLT1-like"/>
    <property type="match status" value="1"/>
</dbReference>
<dbReference type="Pfam" id="PF00474">
    <property type="entry name" value="SSF"/>
    <property type="match status" value="1"/>
</dbReference>
<dbReference type="GO" id="GO:0005886">
    <property type="term" value="C:plasma membrane"/>
    <property type="evidence" value="ECO:0007669"/>
    <property type="project" value="TreeGrafter"/>
</dbReference>
<comment type="caution">
    <text evidence="8">The sequence shown here is derived from an EMBL/GenBank/DDBJ whole genome shotgun (WGS) entry which is preliminary data.</text>
</comment>
<keyword evidence="4 7" id="KW-1133">Transmembrane helix</keyword>
<dbReference type="NCBIfam" id="TIGR00813">
    <property type="entry name" value="sss"/>
    <property type="match status" value="1"/>
</dbReference>
<dbReference type="EMBL" id="DSUJ01000008">
    <property type="protein sequence ID" value="HFI90350.1"/>
    <property type="molecule type" value="Genomic_DNA"/>
</dbReference>
<feature type="transmembrane region" description="Helical" evidence="7">
    <location>
        <begin position="39"/>
        <end position="60"/>
    </location>
</feature>
<protein>
    <submittedName>
        <fullName evidence="8">Symporter</fullName>
    </submittedName>
</protein>
<evidence type="ECO:0000256" key="1">
    <source>
        <dbReference type="ARBA" id="ARBA00004141"/>
    </source>
</evidence>
<feature type="transmembrane region" description="Helical" evidence="7">
    <location>
        <begin position="121"/>
        <end position="147"/>
    </location>
</feature>
<dbReference type="PANTHER" id="PTHR11819">
    <property type="entry name" value="SOLUTE CARRIER FAMILY 5"/>
    <property type="match status" value="1"/>
</dbReference>
<evidence type="ECO:0000256" key="4">
    <source>
        <dbReference type="ARBA" id="ARBA00022989"/>
    </source>
</evidence>
<feature type="transmembrane region" description="Helical" evidence="7">
    <location>
        <begin position="361"/>
        <end position="383"/>
    </location>
</feature>
<feature type="transmembrane region" description="Helical" evidence="7">
    <location>
        <begin position="523"/>
        <end position="540"/>
    </location>
</feature>